<dbReference type="KEGG" id="lbc:LACBIDRAFT_331062"/>
<dbReference type="HOGENOM" id="CLU_937106_0_0_1"/>
<sequence>MPLAFTLGLIPSIAPSVPRTFPGCKGHMGTHNLGPYISVISTDKNKYNYFTQFTAEGRTIGQARSTHAQGGPLNFQSDVMAEAAEFSQDSVFFFGPVLVQTGYNQLKTGFSTKYAIDFAILLNECKNVQSFAVLVWSNCGLFAVLGLDFQALLPKPFYPDFHLFPLTSISLDPLFAVANPSRQHTQHQATHSTLHNTLSTTPPHLTLCNALDAARCSTCSTLRDVINTAPRGSWLASCSCLQALEHNSPFKFIVTLPEVQHHCADSAMPHPTPDVTFGTPMLSSRRPRQSWEMEGQV</sequence>
<reference evidence="2 3" key="1">
    <citation type="journal article" date="2008" name="Nature">
        <title>The genome of Laccaria bicolor provides insights into mycorrhizal symbiosis.</title>
        <authorList>
            <person name="Martin F."/>
            <person name="Aerts A."/>
            <person name="Ahren D."/>
            <person name="Brun A."/>
            <person name="Danchin E.G.J."/>
            <person name="Duchaussoy F."/>
            <person name="Gibon J."/>
            <person name="Kohler A."/>
            <person name="Lindquist E."/>
            <person name="Pereda V."/>
            <person name="Salamov A."/>
            <person name="Shapiro H.J."/>
            <person name="Wuyts J."/>
            <person name="Blaudez D."/>
            <person name="Buee M."/>
            <person name="Brokstein P."/>
            <person name="Canbaeck B."/>
            <person name="Cohen D."/>
            <person name="Courty P.E."/>
            <person name="Coutinho P.M."/>
            <person name="Delaruelle C."/>
            <person name="Detter J.C."/>
            <person name="Deveau A."/>
            <person name="DiFazio S."/>
            <person name="Duplessis S."/>
            <person name="Fraissinet-Tachet L."/>
            <person name="Lucic E."/>
            <person name="Frey-Klett P."/>
            <person name="Fourrey C."/>
            <person name="Feussner I."/>
            <person name="Gay G."/>
            <person name="Grimwood J."/>
            <person name="Hoegger P.J."/>
            <person name="Jain P."/>
            <person name="Kilaru S."/>
            <person name="Labbe J."/>
            <person name="Lin Y.C."/>
            <person name="Legue V."/>
            <person name="Le Tacon F."/>
            <person name="Marmeisse R."/>
            <person name="Melayah D."/>
            <person name="Montanini B."/>
            <person name="Muratet M."/>
            <person name="Nehls U."/>
            <person name="Niculita-Hirzel H."/>
            <person name="Oudot-Le Secq M.P."/>
            <person name="Peter M."/>
            <person name="Quesneville H."/>
            <person name="Rajashekar B."/>
            <person name="Reich M."/>
            <person name="Rouhier N."/>
            <person name="Schmutz J."/>
            <person name="Yin T."/>
            <person name="Chalot M."/>
            <person name="Henrissat B."/>
            <person name="Kuees U."/>
            <person name="Lucas S."/>
            <person name="Van de Peer Y."/>
            <person name="Podila G.K."/>
            <person name="Polle A."/>
            <person name="Pukkila P.J."/>
            <person name="Richardson P.M."/>
            <person name="Rouze P."/>
            <person name="Sanders I.R."/>
            <person name="Stajich J.E."/>
            <person name="Tunlid A."/>
            <person name="Tuskan G."/>
            <person name="Grigoriev I.V."/>
        </authorList>
    </citation>
    <scope>NUCLEOTIDE SEQUENCE [LARGE SCALE GENOMIC DNA]</scope>
    <source>
        <strain evidence="3">S238N-H82 / ATCC MYA-4686</strain>
    </source>
</reference>
<dbReference type="RefSeq" id="XP_001885405.1">
    <property type="nucleotide sequence ID" value="XM_001885370.1"/>
</dbReference>
<keyword evidence="3" id="KW-1185">Reference proteome</keyword>
<dbReference type="Proteomes" id="UP000001194">
    <property type="component" value="Unassembled WGS sequence"/>
</dbReference>
<organism evidence="3">
    <name type="scientific">Laccaria bicolor (strain S238N-H82 / ATCC MYA-4686)</name>
    <name type="common">Bicoloured deceiver</name>
    <name type="synonym">Laccaria laccata var. bicolor</name>
    <dbReference type="NCBI Taxonomy" id="486041"/>
    <lineage>
        <taxon>Eukaryota</taxon>
        <taxon>Fungi</taxon>
        <taxon>Dikarya</taxon>
        <taxon>Basidiomycota</taxon>
        <taxon>Agaricomycotina</taxon>
        <taxon>Agaricomycetes</taxon>
        <taxon>Agaricomycetidae</taxon>
        <taxon>Agaricales</taxon>
        <taxon>Agaricineae</taxon>
        <taxon>Hydnangiaceae</taxon>
        <taxon>Laccaria</taxon>
    </lineage>
</organism>
<feature type="region of interest" description="Disordered" evidence="1">
    <location>
        <begin position="270"/>
        <end position="297"/>
    </location>
</feature>
<evidence type="ECO:0000313" key="3">
    <source>
        <dbReference type="Proteomes" id="UP000001194"/>
    </source>
</evidence>
<evidence type="ECO:0000256" key="1">
    <source>
        <dbReference type="SAM" id="MobiDB-lite"/>
    </source>
</evidence>
<dbReference type="GeneID" id="6081098"/>
<dbReference type="InParanoid" id="B0DNB4"/>
<protein>
    <submittedName>
        <fullName evidence="2">Predicted protein</fullName>
    </submittedName>
</protein>
<accession>B0DNB4</accession>
<name>B0DNB4_LACBS</name>
<proteinExistence type="predicted"/>
<dbReference type="AlphaFoldDB" id="B0DNB4"/>
<evidence type="ECO:0000313" key="2">
    <source>
        <dbReference type="EMBL" id="EDR03837.1"/>
    </source>
</evidence>
<dbReference type="EMBL" id="DS547121">
    <property type="protein sequence ID" value="EDR03837.1"/>
    <property type="molecule type" value="Genomic_DNA"/>
</dbReference>
<gene>
    <name evidence="2" type="ORF">LACBIDRAFT_331062</name>
</gene>